<reference evidence="2" key="1">
    <citation type="submission" date="2022-11" db="UniProtKB">
        <authorList>
            <consortium name="WormBaseParasite"/>
        </authorList>
    </citation>
    <scope>IDENTIFICATION</scope>
</reference>
<proteinExistence type="predicted"/>
<accession>A0AC34RT43</accession>
<organism evidence="1 2">
    <name type="scientific">Panagrolaimus sp. JU765</name>
    <dbReference type="NCBI Taxonomy" id="591449"/>
    <lineage>
        <taxon>Eukaryota</taxon>
        <taxon>Metazoa</taxon>
        <taxon>Ecdysozoa</taxon>
        <taxon>Nematoda</taxon>
        <taxon>Chromadorea</taxon>
        <taxon>Rhabditida</taxon>
        <taxon>Tylenchina</taxon>
        <taxon>Panagrolaimomorpha</taxon>
        <taxon>Panagrolaimoidea</taxon>
        <taxon>Panagrolaimidae</taxon>
        <taxon>Panagrolaimus</taxon>
    </lineage>
</organism>
<evidence type="ECO:0000313" key="2">
    <source>
        <dbReference type="WBParaSite" id="JU765_v2.g9844.t1"/>
    </source>
</evidence>
<protein>
    <submittedName>
        <fullName evidence="2">Uncharacterized protein</fullName>
    </submittedName>
</protein>
<dbReference type="Proteomes" id="UP000887576">
    <property type="component" value="Unplaced"/>
</dbReference>
<sequence length="66" mass="7386">MLGSFVRELNKLAINLVVIPNFFITETEEGLGSDLPSKNISNGESAEVHRDSTKENEESNFWIQCS</sequence>
<name>A0AC34RT43_9BILA</name>
<dbReference type="WBParaSite" id="JU765_v2.g9844.t1">
    <property type="protein sequence ID" value="JU765_v2.g9844.t1"/>
    <property type="gene ID" value="JU765_v2.g9844"/>
</dbReference>
<evidence type="ECO:0000313" key="1">
    <source>
        <dbReference type="Proteomes" id="UP000887576"/>
    </source>
</evidence>